<gene>
    <name evidence="12" type="primary">rifA_1</name>
    <name evidence="12" type="ORF">SALB_00297</name>
</gene>
<dbReference type="FunFam" id="3.40.50.720:FF:000550">
    <property type="entry name" value="AmphB polyketide synthase"/>
    <property type="match status" value="1"/>
</dbReference>
<dbReference type="FunFam" id="1.10.1200.10:FF:000007">
    <property type="entry name" value="Probable polyketide synthase pks17"/>
    <property type="match status" value="1"/>
</dbReference>
<dbReference type="SMART" id="SM00822">
    <property type="entry name" value="PKS_KR"/>
    <property type="match status" value="1"/>
</dbReference>
<dbReference type="AlphaFoldDB" id="A0A401QQF8"/>
<dbReference type="InterPro" id="IPR009081">
    <property type="entry name" value="PP-bd_ACP"/>
</dbReference>
<dbReference type="GO" id="GO:0031177">
    <property type="term" value="F:phosphopantetheine binding"/>
    <property type="evidence" value="ECO:0007669"/>
    <property type="project" value="InterPro"/>
</dbReference>
<evidence type="ECO:0000256" key="1">
    <source>
        <dbReference type="ARBA" id="ARBA00001957"/>
    </source>
</evidence>
<dbReference type="Pfam" id="PF08659">
    <property type="entry name" value="KR"/>
    <property type="match status" value="1"/>
</dbReference>
<evidence type="ECO:0000256" key="10">
    <source>
        <dbReference type="SAM" id="MobiDB-lite"/>
    </source>
</evidence>
<accession>A0A401QQF8</accession>
<evidence type="ECO:0000256" key="6">
    <source>
        <dbReference type="ARBA" id="ARBA00023268"/>
    </source>
</evidence>
<evidence type="ECO:0000256" key="3">
    <source>
        <dbReference type="ARBA" id="ARBA00022553"/>
    </source>
</evidence>
<sequence>MLDALGTDAVRFEAKGTDRAAWAAQLAQLVEDGAEFTGVVSLLAAVEEHHPDLASVPLGLGQTLVLVQALGDAGLTAPLWCLTRGAVTTGPDDPLDSPVQGSLWGLGRVVALEHPDRWGGLIDLPATLDGRAAHRLAGLLAEPSGEDQLAVRATGVRARRLVHATPATPRRENRWHGRGTCLITGGTGGIGGRIARWMAERGAAHLVLTSRRGPDAPGAAELRAELEALGARVTLAACDVADRAALAALLADLPADQPLSSVFHSAGVADGDAPVADLTLDQLDALLRAKLTAAHHLHDLTAGRDLDAFVLFSSGAAVWGSGGQPGYAAANAYLDALAAHRRCLGLPGASVAWGTWGEVGMATVPEVHQRLHRQGVRAMAPDLAIGALQQMLEDGDTTLAVTLMDWEAFAPSFTAGRPSALFSTVPEAVRALHDDGDAVAGDSPAAPPLRRHLEELSAAERGRALVEAVRAEASATLGHANPDAVPAGRAFRDVGFDSVTAVELRNRLRAALGLPLPAALVFDHPTPTALAGHLGTLLFGTAPEAPGNGRPDDPDARIREALATVPLGRLRKAGLLDMVLKLADSEATDDPAPEAADPAESLDDMDAEALLRLATENSAN</sequence>
<dbReference type="Gene3D" id="1.10.1200.10">
    <property type="entry name" value="ACP-like"/>
    <property type="match status" value="1"/>
</dbReference>
<comment type="caution">
    <text evidence="12">The sequence shown here is derived from an EMBL/GenBank/DDBJ whole genome shotgun (WGS) entry which is preliminary data.</text>
</comment>
<feature type="domain" description="Carrier" evidence="11">
    <location>
        <begin position="463"/>
        <end position="538"/>
    </location>
</feature>
<dbReference type="SUPFAM" id="SSF51735">
    <property type="entry name" value="NAD(P)-binding Rossmann-fold domains"/>
    <property type="match status" value="2"/>
</dbReference>
<comment type="cofactor">
    <cofactor evidence="1">
        <name>pantetheine 4'-phosphate</name>
        <dbReference type="ChEBI" id="CHEBI:47942"/>
    </cofactor>
</comment>
<dbReference type="InterPro" id="IPR050091">
    <property type="entry name" value="PKS_NRPS_Biosynth_Enz"/>
</dbReference>
<comment type="catalytic activity">
    <reaction evidence="7">
        <text>6 (S)-methylmalonyl-CoA + malonyl-CoA + 5 NADPH + 12 H(+) = narbonolide + 7 CO2 + 5 NADP(+) + 7 CoA + 2 H2O</text>
        <dbReference type="Rhea" id="RHEA:42844"/>
        <dbReference type="ChEBI" id="CHEBI:15377"/>
        <dbReference type="ChEBI" id="CHEBI:15378"/>
        <dbReference type="ChEBI" id="CHEBI:16526"/>
        <dbReference type="ChEBI" id="CHEBI:29650"/>
        <dbReference type="ChEBI" id="CHEBI:57287"/>
        <dbReference type="ChEBI" id="CHEBI:57327"/>
        <dbReference type="ChEBI" id="CHEBI:57384"/>
        <dbReference type="ChEBI" id="CHEBI:57783"/>
        <dbReference type="ChEBI" id="CHEBI:58349"/>
        <dbReference type="EC" id="2.3.1.240"/>
    </reaction>
</comment>
<evidence type="ECO:0000256" key="7">
    <source>
        <dbReference type="ARBA" id="ARBA00050146"/>
    </source>
</evidence>
<keyword evidence="2" id="KW-0596">Phosphopantetheine</keyword>
<keyword evidence="3" id="KW-0597">Phosphoprotein</keyword>
<dbReference type="GO" id="GO:0044550">
    <property type="term" value="P:secondary metabolite biosynthetic process"/>
    <property type="evidence" value="ECO:0007669"/>
    <property type="project" value="UniProtKB-ARBA"/>
</dbReference>
<reference evidence="12 13" key="1">
    <citation type="journal article" date="2019" name="Microbiol. Resour. Announc.">
        <title>Draft Genome Sequence of the Most Traditional epsilon-Poly-l-Lysine Producer, Streptomyces albulus NBRC14147.</title>
        <authorList>
            <person name="Yamanaka K."/>
            <person name="Hamano Y."/>
        </authorList>
    </citation>
    <scope>NUCLEOTIDE SEQUENCE [LARGE SCALE GENOMIC DNA]</scope>
    <source>
        <strain evidence="12 13">NBRC 14147</strain>
    </source>
</reference>
<comment type="subunit">
    <text evidence="9">Homodimer. Pikromycin PKS consists of a combination of multimodular (PikAI and PikAII) and monomodular (PikAIII and PikAIV) polypeptides each coding for a functional synthase subunit which participates in 1 (monomodular) or 2 (multimodular) of the six FAS-like elongation steps required for formation of the polyketide. Module 1, 2, 3, 4, 5, and 6 participating in biosynthesis steps 1, 2, 3, 4, 5, and 6, respectively.</text>
</comment>
<evidence type="ECO:0000259" key="11">
    <source>
        <dbReference type="PROSITE" id="PS50075"/>
    </source>
</evidence>
<comment type="catalytic activity">
    <reaction evidence="8">
        <text>5 (S)-methylmalonyl-CoA + malonyl-CoA + 5 NADPH + 11 H(+) = 10-deoxymethynolide + 6 CO2 + 5 NADP(+) + 6 CoA + 2 H2O</text>
        <dbReference type="Rhea" id="RHEA:43056"/>
        <dbReference type="ChEBI" id="CHEBI:15377"/>
        <dbReference type="ChEBI" id="CHEBI:15378"/>
        <dbReference type="ChEBI" id="CHEBI:16526"/>
        <dbReference type="ChEBI" id="CHEBI:29461"/>
        <dbReference type="ChEBI" id="CHEBI:57287"/>
        <dbReference type="ChEBI" id="CHEBI:57327"/>
        <dbReference type="ChEBI" id="CHEBI:57384"/>
        <dbReference type="ChEBI" id="CHEBI:57783"/>
        <dbReference type="ChEBI" id="CHEBI:58349"/>
        <dbReference type="EC" id="2.3.1.239"/>
    </reaction>
</comment>
<dbReference type="InterPro" id="IPR036291">
    <property type="entry name" value="NAD(P)-bd_dom_sf"/>
</dbReference>
<proteinExistence type="predicted"/>
<dbReference type="PROSITE" id="PS50075">
    <property type="entry name" value="CARRIER"/>
    <property type="match status" value="1"/>
</dbReference>
<dbReference type="PANTHER" id="PTHR43775">
    <property type="entry name" value="FATTY ACID SYNTHASE"/>
    <property type="match status" value="1"/>
</dbReference>
<evidence type="ECO:0000256" key="5">
    <source>
        <dbReference type="ARBA" id="ARBA00023194"/>
    </source>
</evidence>
<dbReference type="InterPro" id="IPR020806">
    <property type="entry name" value="PKS_PP-bd"/>
</dbReference>
<evidence type="ECO:0000313" key="13">
    <source>
        <dbReference type="Proteomes" id="UP000288351"/>
    </source>
</evidence>
<evidence type="ECO:0000313" key="12">
    <source>
        <dbReference type="EMBL" id="GCB87636.1"/>
    </source>
</evidence>
<dbReference type="GO" id="GO:0004312">
    <property type="term" value="F:fatty acid synthase activity"/>
    <property type="evidence" value="ECO:0007669"/>
    <property type="project" value="TreeGrafter"/>
</dbReference>
<dbReference type="PROSITE" id="PS00012">
    <property type="entry name" value="PHOSPHOPANTETHEINE"/>
    <property type="match status" value="1"/>
</dbReference>
<evidence type="ECO:0000256" key="2">
    <source>
        <dbReference type="ARBA" id="ARBA00022450"/>
    </source>
</evidence>
<dbReference type="Pfam" id="PF00550">
    <property type="entry name" value="PP-binding"/>
    <property type="match status" value="1"/>
</dbReference>
<evidence type="ECO:0000256" key="9">
    <source>
        <dbReference type="ARBA" id="ARBA00064887"/>
    </source>
</evidence>
<keyword evidence="4" id="KW-0808">Transferase</keyword>
<dbReference type="GO" id="GO:0017000">
    <property type="term" value="P:antibiotic biosynthetic process"/>
    <property type="evidence" value="ECO:0007669"/>
    <property type="project" value="UniProtKB-KW"/>
</dbReference>
<dbReference type="InterPro" id="IPR036736">
    <property type="entry name" value="ACP-like_sf"/>
</dbReference>
<feature type="region of interest" description="Disordered" evidence="10">
    <location>
        <begin position="585"/>
        <end position="605"/>
    </location>
</feature>
<dbReference type="PANTHER" id="PTHR43775:SF51">
    <property type="entry name" value="INACTIVE PHENOLPHTHIOCEROL SYNTHESIS POLYKETIDE SYNTHASE TYPE I PKS1-RELATED"/>
    <property type="match status" value="1"/>
</dbReference>
<dbReference type="SUPFAM" id="SSF47336">
    <property type="entry name" value="ACP-like"/>
    <property type="match status" value="1"/>
</dbReference>
<dbReference type="InterPro" id="IPR057326">
    <property type="entry name" value="KR_dom"/>
</dbReference>
<evidence type="ECO:0000256" key="4">
    <source>
        <dbReference type="ARBA" id="ARBA00022679"/>
    </source>
</evidence>
<dbReference type="CDD" id="cd08952">
    <property type="entry name" value="KR_1_SDR_x"/>
    <property type="match status" value="1"/>
</dbReference>
<dbReference type="Gene3D" id="3.40.50.720">
    <property type="entry name" value="NAD(P)-binding Rossmann-like Domain"/>
    <property type="match status" value="1"/>
</dbReference>
<dbReference type="EMBL" id="BHXC01000002">
    <property type="protein sequence ID" value="GCB87636.1"/>
    <property type="molecule type" value="Genomic_DNA"/>
</dbReference>
<dbReference type="InterPro" id="IPR006162">
    <property type="entry name" value="Ppantetheine_attach_site"/>
</dbReference>
<dbReference type="InterPro" id="IPR013968">
    <property type="entry name" value="PKS_KR"/>
</dbReference>
<dbReference type="Proteomes" id="UP000288351">
    <property type="component" value="Unassembled WGS sequence"/>
</dbReference>
<dbReference type="GO" id="GO:0006633">
    <property type="term" value="P:fatty acid biosynthetic process"/>
    <property type="evidence" value="ECO:0007669"/>
    <property type="project" value="TreeGrafter"/>
</dbReference>
<name>A0A401QQF8_STRNR</name>
<dbReference type="SMART" id="SM01294">
    <property type="entry name" value="PKS_PP_betabranch"/>
    <property type="match status" value="1"/>
</dbReference>
<protein>
    <submittedName>
        <fullName evidence="12">Polyketide synthase</fullName>
    </submittedName>
</protein>
<keyword evidence="6" id="KW-0511">Multifunctional enzyme</keyword>
<organism evidence="12 13">
    <name type="scientific">Streptomyces noursei</name>
    <name type="common">Streptomyces albulus</name>
    <dbReference type="NCBI Taxonomy" id="1971"/>
    <lineage>
        <taxon>Bacteria</taxon>
        <taxon>Bacillati</taxon>
        <taxon>Actinomycetota</taxon>
        <taxon>Actinomycetes</taxon>
        <taxon>Kitasatosporales</taxon>
        <taxon>Streptomycetaceae</taxon>
        <taxon>Streptomyces</taxon>
    </lineage>
</organism>
<dbReference type="SMART" id="SM00823">
    <property type="entry name" value="PKS_PP"/>
    <property type="match status" value="1"/>
</dbReference>
<keyword evidence="5" id="KW-0045">Antibiotic biosynthesis</keyword>
<evidence type="ECO:0000256" key="8">
    <source>
        <dbReference type="ARBA" id="ARBA00051474"/>
    </source>
</evidence>